<evidence type="ECO:0000259" key="5">
    <source>
        <dbReference type="PROSITE" id="PS50975"/>
    </source>
</evidence>
<evidence type="ECO:0000256" key="2">
    <source>
        <dbReference type="ARBA" id="ARBA00022741"/>
    </source>
</evidence>
<reference evidence="6 7" key="1">
    <citation type="submission" date="2020-03" db="EMBL/GenBank/DDBJ databases">
        <title>A novel species.</title>
        <authorList>
            <person name="Gao J."/>
        </authorList>
    </citation>
    <scope>NUCLEOTIDE SEQUENCE [LARGE SCALE GENOMIC DNA]</scope>
    <source>
        <strain evidence="6 7">QMT-12</strain>
    </source>
</reference>
<keyword evidence="3 4" id="KW-0067">ATP-binding</keyword>
<keyword evidence="2 4" id="KW-0547">Nucleotide-binding</keyword>
<dbReference type="InterPro" id="IPR011761">
    <property type="entry name" value="ATP-grasp"/>
</dbReference>
<dbReference type="InterPro" id="IPR040570">
    <property type="entry name" value="LAL_C2"/>
</dbReference>
<sequence>MTVVALEALSFGLARTAAAAAAAGHRLCLLTGDRSVYRHELDTLPSGAALDVVDVDTFDVEATRRAFAAVPGVAGIVNTTDTWSVPAAVLAAEAGLPGPDPESVRLLRDKARVRDLLHGRGLGKSPALRVAPDPGSAAEVLRTVGLPAVLKDTAGTSSRDVWVVRDEEALRAALGEAGERALTGGLFAEPFLSGPLYSAETLSWGGESRLLGVLSRQTSREPAVREEAAAFPVVFPPGGLGEIEEWVGRVLHTAGHHDGFAHVEFVLTSEGPRLVEINRRIGGALVGEALCLSLRTNVYEAMIEVALGVRPALMDVHLEHTGPASGFVLVYADRPGVLTGWRGLDGLGDYPGSVRWFPTRAPGDAVRYVHDQRGCTGIVLAEGATAELALHRALSAAGGVRAVVVADDGP</sequence>
<feature type="domain" description="ATP-grasp" evidence="5">
    <location>
        <begin position="114"/>
        <end position="307"/>
    </location>
</feature>
<dbReference type="GO" id="GO:0005524">
    <property type="term" value="F:ATP binding"/>
    <property type="evidence" value="ECO:0007669"/>
    <property type="project" value="UniProtKB-UniRule"/>
</dbReference>
<dbReference type="Gene3D" id="3.40.50.20">
    <property type="match status" value="1"/>
</dbReference>
<evidence type="ECO:0000256" key="1">
    <source>
        <dbReference type="ARBA" id="ARBA00022598"/>
    </source>
</evidence>
<dbReference type="Pfam" id="PF13535">
    <property type="entry name" value="ATP-grasp_4"/>
    <property type="match status" value="1"/>
</dbReference>
<evidence type="ECO:0000313" key="6">
    <source>
        <dbReference type="EMBL" id="QIQ01005.1"/>
    </source>
</evidence>
<dbReference type="Proteomes" id="UP000501179">
    <property type="component" value="Chromosome"/>
</dbReference>
<dbReference type="RefSeq" id="WP_167022173.1">
    <property type="nucleotide sequence ID" value="NZ_CP050177.1"/>
</dbReference>
<organism evidence="6 7">
    <name type="scientific">Streptomyces liangshanensis</name>
    <dbReference type="NCBI Taxonomy" id="2717324"/>
    <lineage>
        <taxon>Bacteria</taxon>
        <taxon>Bacillati</taxon>
        <taxon>Actinomycetota</taxon>
        <taxon>Actinomycetes</taxon>
        <taxon>Kitasatosporales</taxon>
        <taxon>Streptomycetaceae</taxon>
        <taxon>Streptomyces</taxon>
    </lineage>
</organism>
<proteinExistence type="predicted"/>
<keyword evidence="7" id="KW-1185">Reference proteome</keyword>
<dbReference type="Pfam" id="PF18603">
    <property type="entry name" value="LAL_C2"/>
    <property type="match status" value="1"/>
</dbReference>
<name>A0A6G9GS06_9ACTN</name>
<dbReference type="AlphaFoldDB" id="A0A6G9GS06"/>
<dbReference type="EMBL" id="CP050177">
    <property type="protein sequence ID" value="QIQ01005.1"/>
    <property type="molecule type" value="Genomic_DNA"/>
</dbReference>
<dbReference type="InterPro" id="IPR052032">
    <property type="entry name" value="ATP-dep_AA_Ligase"/>
</dbReference>
<accession>A0A6G9GS06</accession>
<dbReference type="GO" id="GO:0046872">
    <property type="term" value="F:metal ion binding"/>
    <property type="evidence" value="ECO:0007669"/>
    <property type="project" value="InterPro"/>
</dbReference>
<dbReference type="KEGG" id="slia:HA039_00675"/>
<evidence type="ECO:0000256" key="4">
    <source>
        <dbReference type="PROSITE-ProRule" id="PRU00409"/>
    </source>
</evidence>
<dbReference type="SUPFAM" id="SSF56059">
    <property type="entry name" value="Glutathione synthetase ATP-binding domain-like"/>
    <property type="match status" value="1"/>
</dbReference>
<dbReference type="PANTHER" id="PTHR43585">
    <property type="entry name" value="FUMIPYRROLE BIOSYNTHESIS PROTEIN C"/>
    <property type="match status" value="1"/>
</dbReference>
<keyword evidence="1" id="KW-0436">Ligase</keyword>
<evidence type="ECO:0000256" key="3">
    <source>
        <dbReference type="ARBA" id="ARBA00022840"/>
    </source>
</evidence>
<dbReference type="GO" id="GO:0016874">
    <property type="term" value="F:ligase activity"/>
    <property type="evidence" value="ECO:0007669"/>
    <property type="project" value="UniProtKB-KW"/>
</dbReference>
<evidence type="ECO:0000313" key="7">
    <source>
        <dbReference type="Proteomes" id="UP000501179"/>
    </source>
</evidence>
<gene>
    <name evidence="6" type="ORF">HA039_00675</name>
</gene>
<protein>
    <submittedName>
        <fullName evidence="6">ATP-grasp domain-containing protein</fullName>
    </submittedName>
</protein>
<dbReference type="Gene3D" id="3.30.470.20">
    <property type="entry name" value="ATP-grasp fold, B domain"/>
    <property type="match status" value="1"/>
</dbReference>
<dbReference type="InterPro" id="IPR013815">
    <property type="entry name" value="ATP_grasp_subdomain_1"/>
</dbReference>
<dbReference type="Gene3D" id="3.30.1490.20">
    <property type="entry name" value="ATP-grasp fold, A domain"/>
    <property type="match status" value="1"/>
</dbReference>
<dbReference type="PROSITE" id="PS50975">
    <property type="entry name" value="ATP_GRASP"/>
    <property type="match status" value="1"/>
</dbReference>
<dbReference type="PANTHER" id="PTHR43585:SF2">
    <property type="entry name" value="ATP-GRASP ENZYME FSQD"/>
    <property type="match status" value="1"/>
</dbReference>